<proteinExistence type="predicted"/>
<protein>
    <submittedName>
        <fullName evidence="1">Uncharacterized protein</fullName>
    </submittedName>
</protein>
<feature type="non-terminal residue" evidence="1">
    <location>
        <position position="1"/>
    </location>
</feature>
<feature type="non-terminal residue" evidence="1">
    <location>
        <position position="84"/>
    </location>
</feature>
<gene>
    <name evidence="1" type="ORF">S06H3_24979</name>
</gene>
<dbReference type="AlphaFoldDB" id="X1MF60"/>
<name>X1MF60_9ZZZZ</name>
<accession>X1MF60</accession>
<evidence type="ECO:0000313" key="1">
    <source>
        <dbReference type="EMBL" id="GAI29903.1"/>
    </source>
</evidence>
<reference evidence="1" key="1">
    <citation type="journal article" date="2014" name="Front. Microbiol.">
        <title>High frequency of phylogenetically diverse reductive dehalogenase-homologous genes in deep subseafloor sedimentary metagenomes.</title>
        <authorList>
            <person name="Kawai M."/>
            <person name="Futagami T."/>
            <person name="Toyoda A."/>
            <person name="Takaki Y."/>
            <person name="Nishi S."/>
            <person name="Hori S."/>
            <person name="Arai W."/>
            <person name="Tsubouchi T."/>
            <person name="Morono Y."/>
            <person name="Uchiyama I."/>
            <person name="Ito T."/>
            <person name="Fujiyama A."/>
            <person name="Inagaki F."/>
            <person name="Takami H."/>
        </authorList>
    </citation>
    <scope>NUCLEOTIDE SEQUENCE</scope>
    <source>
        <strain evidence="1">Expedition CK06-06</strain>
    </source>
</reference>
<comment type="caution">
    <text evidence="1">The sequence shown here is derived from an EMBL/GenBank/DDBJ whole genome shotgun (WGS) entry which is preliminary data.</text>
</comment>
<dbReference type="EMBL" id="BARV01014162">
    <property type="protein sequence ID" value="GAI29903.1"/>
    <property type="molecule type" value="Genomic_DNA"/>
</dbReference>
<sequence>GKTFILKDEIDGLGAYRITFSNQGYIKGQHINLDFHTIPHWGEEAQLEGHWVPTRRRRMKSVLTFFAQDLDTTYLCYSNANLSG</sequence>
<organism evidence="1">
    <name type="scientific">marine sediment metagenome</name>
    <dbReference type="NCBI Taxonomy" id="412755"/>
    <lineage>
        <taxon>unclassified sequences</taxon>
        <taxon>metagenomes</taxon>
        <taxon>ecological metagenomes</taxon>
    </lineage>
</organism>